<dbReference type="EMBL" id="MVIJ01000048">
    <property type="protein sequence ID" value="ORB70465.1"/>
    <property type="molecule type" value="Genomic_DNA"/>
</dbReference>
<accession>A0A1X0K5X1</accession>
<proteinExistence type="predicted"/>
<feature type="compositionally biased region" description="Basic and acidic residues" evidence="1">
    <location>
        <begin position="1"/>
        <end position="10"/>
    </location>
</feature>
<dbReference type="RefSeq" id="WP_083179469.1">
    <property type="nucleotide sequence ID" value="NZ_MVIJ01000048.1"/>
</dbReference>
<evidence type="ECO:0008006" key="4">
    <source>
        <dbReference type="Google" id="ProtNLM"/>
    </source>
</evidence>
<evidence type="ECO:0000256" key="1">
    <source>
        <dbReference type="SAM" id="MobiDB-lite"/>
    </source>
</evidence>
<dbReference type="AlphaFoldDB" id="A0A1X0K5X1"/>
<evidence type="ECO:0000313" key="2">
    <source>
        <dbReference type="EMBL" id="ORB70465.1"/>
    </source>
</evidence>
<dbReference type="STRING" id="1783.BST44_23555"/>
<protein>
    <recommendedName>
        <fullName evidence="4">ESX-1 secretion-associated protein EspH</fullName>
    </recommendedName>
</protein>
<dbReference type="Proteomes" id="UP000192601">
    <property type="component" value="Unassembled WGS sequence"/>
</dbReference>
<gene>
    <name evidence="2" type="ORF">BST44_23555</name>
</gene>
<evidence type="ECO:0000313" key="3">
    <source>
        <dbReference type="Proteomes" id="UP000192601"/>
    </source>
</evidence>
<keyword evidence="3" id="KW-1185">Reference proteome</keyword>
<feature type="compositionally biased region" description="Low complexity" evidence="1">
    <location>
        <begin position="16"/>
        <end position="25"/>
    </location>
</feature>
<reference evidence="2 3" key="1">
    <citation type="submission" date="2017-02" db="EMBL/GenBank/DDBJ databases">
        <title>The new phylogeny of genus Mycobacterium.</title>
        <authorList>
            <person name="Tortoli E."/>
            <person name="Trovato A."/>
            <person name="Cirillo D.M."/>
        </authorList>
    </citation>
    <scope>NUCLEOTIDE SEQUENCE [LARGE SCALE GENOMIC DNA]</scope>
    <source>
        <strain evidence="2 3">DSM 43992</strain>
    </source>
</reference>
<organism evidence="2 3">
    <name type="scientific">Mycobacterium scrofulaceum</name>
    <dbReference type="NCBI Taxonomy" id="1783"/>
    <lineage>
        <taxon>Bacteria</taxon>
        <taxon>Bacillati</taxon>
        <taxon>Actinomycetota</taxon>
        <taxon>Actinomycetes</taxon>
        <taxon>Mycobacteriales</taxon>
        <taxon>Mycobacteriaceae</taxon>
        <taxon>Mycobacterium</taxon>
    </lineage>
</organism>
<comment type="caution">
    <text evidence="2">The sequence shown here is derived from an EMBL/GenBank/DDBJ whole genome shotgun (WGS) entry which is preliminary data.</text>
</comment>
<dbReference type="OrthoDB" id="4641051at2"/>
<feature type="region of interest" description="Disordered" evidence="1">
    <location>
        <begin position="1"/>
        <end position="30"/>
    </location>
</feature>
<name>A0A1X0K5X1_MYCSC</name>
<sequence length="203" mass="21799">MPQHDDHDDLSALDFSAPGDASDPAGADHADALDFSAAEEAVEESAVDALDDFAPTAPEDTDTELEALASAAEATEEEQDEEDGLELFTVTNPLDTVAVSALMDGRTYRVALSPKVTNMTETELAEEICVLAELAHMKGMAGQYSYVLDHGTQAEGLDEVRLLGVDSKELIRGFMENEMHFPSPEQADAAQAEVFATRYATDQ</sequence>